<keyword evidence="1" id="KW-1277">Toxin-antitoxin system</keyword>
<dbReference type="SUPFAM" id="SSF143011">
    <property type="entry name" value="RelE-like"/>
    <property type="match status" value="1"/>
</dbReference>
<dbReference type="AlphaFoldDB" id="A0A1F5MFN2"/>
<proteinExistence type="predicted"/>
<dbReference type="InterPro" id="IPR035093">
    <property type="entry name" value="RelE/ParE_toxin_dom_sf"/>
</dbReference>
<name>A0A1F5MFN2_9BACT</name>
<dbReference type="NCBIfam" id="TIGR02385">
    <property type="entry name" value="RelE_StbE"/>
    <property type="match status" value="1"/>
</dbReference>
<reference evidence="2 3" key="1">
    <citation type="journal article" date="2016" name="Nat. Commun.">
        <title>Thousands of microbial genomes shed light on interconnected biogeochemical processes in an aquifer system.</title>
        <authorList>
            <person name="Anantharaman K."/>
            <person name="Brown C.T."/>
            <person name="Hug L.A."/>
            <person name="Sharon I."/>
            <person name="Castelle C.J."/>
            <person name="Probst A.J."/>
            <person name="Thomas B.C."/>
            <person name="Singh A."/>
            <person name="Wilkins M.J."/>
            <person name="Karaoz U."/>
            <person name="Brodie E.L."/>
            <person name="Williams K.H."/>
            <person name="Hubbard S.S."/>
            <person name="Banfield J.F."/>
        </authorList>
    </citation>
    <scope>NUCLEOTIDE SEQUENCE [LARGE SCALE GENOMIC DNA]</scope>
</reference>
<gene>
    <name evidence="2" type="ORF">A3J13_00115</name>
</gene>
<dbReference type="InterPro" id="IPR004386">
    <property type="entry name" value="Toxin_YafQ-like"/>
</dbReference>
<dbReference type="Gene3D" id="3.30.2310.20">
    <property type="entry name" value="RelE-like"/>
    <property type="match status" value="1"/>
</dbReference>
<evidence type="ECO:0000256" key="1">
    <source>
        <dbReference type="ARBA" id="ARBA00022649"/>
    </source>
</evidence>
<protein>
    <recommendedName>
        <fullName evidence="4">Plasmid stabilization protein</fullName>
    </recommendedName>
</protein>
<evidence type="ECO:0008006" key="4">
    <source>
        <dbReference type="Google" id="ProtNLM"/>
    </source>
</evidence>
<dbReference type="Proteomes" id="UP000183317">
    <property type="component" value="Unassembled WGS sequence"/>
</dbReference>
<sequence>MSKNFKRIDYSRKFLKQLKKSPLEIKIAFRKRLELFLKDPFHPQLNNHALTGKYSGYRSINITGDWRATFSEYEDKTGKLVIFEVIGTHSQLYK</sequence>
<comment type="caution">
    <text evidence="2">The sequence shown here is derived from an EMBL/GenBank/DDBJ whole genome shotgun (WGS) entry which is preliminary data.</text>
</comment>
<dbReference type="Pfam" id="PF15738">
    <property type="entry name" value="YafQ_toxin"/>
    <property type="match status" value="1"/>
</dbReference>
<organism evidence="2 3">
    <name type="scientific">Candidatus Daviesbacteria bacterium RIFCSPLOWO2_02_FULL_36_8</name>
    <dbReference type="NCBI Taxonomy" id="1797793"/>
    <lineage>
        <taxon>Bacteria</taxon>
        <taxon>Candidatus Daviesiibacteriota</taxon>
    </lineage>
</organism>
<accession>A0A1F5MFN2</accession>
<dbReference type="InterPro" id="IPR007712">
    <property type="entry name" value="RelE/ParE_toxin"/>
</dbReference>
<dbReference type="EMBL" id="MFDU01000032">
    <property type="protein sequence ID" value="OGE64177.1"/>
    <property type="molecule type" value="Genomic_DNA"/>
</dbReference>
<evidence type="ECO:0000313" key="2">
    <source>
        <dbReference type="EMBL" id="OGE64177.1"/>
    </source>
</evidence>
<evidence type="ECO:0000313" key="3">
    <source>
        <dbReference type="Proteomes" id="UP000183317"/>
    </source>
</evidence>